<protein>
    <recommendedName>
        <fullName evidence="4">DUF4175 domain-containing protein</fullName>
    </recommendedName>
</protein>
<accession>A0ABU2MDY1</accession>
<dbReference type="EMBL" id="JAVREP010000016">
    <property type="protein sequence ID" value="MDT0330893.1"/>
    <property type="molecule type" value="Genomic_DNA"/>
</dbReference>
<comment type="caution">
    <text evidence="2">The sequence shown here is derived from an EMBL/GenBank/DDBJ whole genome shotgun (WGS) entry which is preliminary data.</text>
</comment>
<evidence type="ECO:0000313" key="3">
    <source>
        <dbReference type="Proteomes" id="UP001183390"/>
    </source>
</evidence>
<evidence type="ECO:0000256" key="1">
    <source>
        <dbReference type="SAM" id="Phobius"/>
    </source>
</evidence>
<gene>
    <name evidence="2" type="ORF">RM479_20935</name>
</gene>
<reference evidence="3" key="1">
    <citation type="submission" date="2023-07" db="EMBL/GenBank/DDBJ databases">
        <title>30 novel species of actinomycetes from the DSMZ collection.</title>
        <authorList>
            <person name="Nouioui I."/>
        </authorList>
    </citation>
    <scope>NUCLEOTIDE SEQUENCE [LARGE SCALE GENOMIC DNA]</scope>
    <source>
        <strain evidence="3">DSM 44743</strain>
    </source>
</reference>
<feature type="transmembrane region" description="Helical" evidence="1">
    <location>
        <begin position="40"/>
        <end position="61"/>
    </location>
</feature>
<sequence>MSDEGSSPFKNPIQWFFRSSLLVLVAMLALTYSMDLLRDLLPWLIGIALIVGVGWAAIAFIRWRRSQW</sequence>
<proteinExistence type="predicted"/>
<evidence type="ECO:0000313" key="2">
    <source>
        <dbReference type="EMBL" id="MDT0330893.1"/>
    </source>
</evidence>
<organism evidence="2 3">
    <name type="scientific">Nocardiopsis lambiniae</name>
    <dbReference type="NCBI Taxonomy" id="3075539"/>
    <lineage>
        <taxon>Bacteria</taxon>
        <taxon>Bacillati</taxon>
        <taxon>Actinomycetota</taxon>
        <taxon>Actinomycetes</taxon>
        <taxon>Streptosporangiales</taxon>
        <taxon>Nocardiopsidaceae</taxon>
        <taxon>Nocardiopsis</taxon>
    </lineage>
</organism>
<evidence type="ECO:0008006" key="4">
    <source>
        <dbReference type="Google" id="ProtNLM"/>
    </source>
</evidence>
<feature type="transmembrane region" description="Helical" evidence="1">
    <location>
        <begin position="15"/>
        <end position="34"/>
    </location>
</feature>
<keyword evidence="1" id="KW-0812">Transmembrane</keyword>
<dbReference type="RefSeq" id="WP_311513476.1">
    <property type="nucleotide sequence ID" value="NZ_JAVREP010000016.1"/>
</dbReference>
<keyword evidence="3" id="KW-1185">Reference proteome</keyword>
<dbReference type="Proteomes" id="UP001183390">
    <property type="component" value="Unassembled WGS sequence"/>
</dbReference>
<keyword evidence="1" id="KW-0472">Membrane</keyword>
<keyword evidence="1" id="KW-1133">Transmembrane helix</keyword>
<name>A0ABU2MDY1_9ACTN</name>